<evidence type="ECO:0000256" key="5">
    <source>
        <dbReference type="ARBA" id="ARBA00013200"/>
    </source>
</evidence>
<evidence type="ECO:0000256" key="12">
    <source>
        <dbReference type="ARBA" id="ARBA00022989"/>
    </source>
</evidence>
<dbReference type="Proteomes" id="UP001477870">
    <property type="component" value="Unassembled WGS sequence"/>
</dbReference>
<comment type="catalytic activity">
    <reaction evidence="18 19">
        <text>alpha-ribazole 5'-phosphate + adenosylcob(III)inamide-GDP = adenosylcob(III)alamin 5'-phosphate + GMP + H(+)</text>
        <dbReference type="Rhea" id="RHEA:23560"/>
        <dbReference type="ChEBI" id="CHEBI:15378"/>
        <dbReference type="ChEBI" id="CHEBI:57918"/>
        <dbReference type="ChEBI" id="CHEBI:58115"/>
        <dbReference type="ChEBI" id="CHEBI:60487"/>
        <dbReference type="ChEBI" id="CHEBI:60493"/>
        <dbReference type="EC" id="2.7.8.26"/>
    </reaction>
</comment>
<dbReference type="NCBIfam" id="TIGR00317">
    <property type="entry name" value="cobS"/>
    <property type="match status" value="1"/>
</dbReference>
<dbReference type="EMBL" id="JBBMQO010000003">
    <property type="protein sequence ID" value="MEM5501229.1"/>
    <property type="molecule type" value="Genomic_DNA"/>
</dbReference>
<accession>A0ABU9T528</accession>
<comment type="pathway">
    <text evidence="3 19">Cofactor biosynthesis; adenosylcobalamin biosynthesis; adenosylcobalamin from cob(II)yrinate a,c-diamide: step 7/7.</text>
</comment>
<evidence type="ECO:0000256" key="3">
    <source>
        <dbReference type="ARBA" id="ARBA00004663"/>
    </source>
</evidence>
<keyword evidence="10 19" id="KW-0812">Transmembrane</keyword>
<evidence type="ECO:0000256" key="2">
    <source>
        <dbReference type="ARBA" id="ARBA00004651"/>
    </source>
</evidence>
<comment type="function">
    <text evidence="14 19">Joins adenosylcobinamide-GDP and alpha-ribazole to generate adenosylcobalamin (Ado-cobalamin). Also synthesizes adenosylcobalamin 5'-phosphate from adenosylcobinamide-GDP and alpha-ribazole 5'-phosphate.</text>
</comment>
<reference evidence="20 21" key="1">
    <citation type="submission" date="2024-03" db="EMBL/GenBank/DDBJ databases">
        <title>Community enrichment and isolation of bacterial strains for fucoidan degradation.</title>
        <authorList>
            <person name="Sichert A."/>
        </authorList>
    </citation>
    <scope>NUCLEOTIDE SEQUENCE [LARGE SCALE GENOMIC DNA]</scope>
    <source>
        <strain evidence="20 21">AS62</strain>
    </source>
</reference>
<comment type="subcellular location">
    <subcellularLocation>
        <location evidence="2 19">Cell membrane</location>
        <topology evidence="2 19">Multi-pass membrane protein</topology>
    </subcellularLocation>
</comment>
<evidence type="ECO:0000256" key="19">
    <source>
        <dbReference type="HAMAP-Rule" id="MF_00719"/>
    </source>
</evidence>
<evidence type="ECO:0000256" key="6">
    <source>
        <dbReference type="ARBA" id="ARBA00015850"/>
    </source>
</evidence>
<protein>
    <recommendedName>
        <fullName evidence="6 19">Adenosylcobinamide-GDP ribazoletransferase</fullName>
        <ecNumber evidence="5 19">2.7.8.26</ecNumber>
    </recommendedName>
    <alternativeName>
        <fullName evidence="16 19">Cobalamin synthase</fullName>
    </alternativeName>
    <alternativeName>
        <fullName evidence="15 19">Cobalamin-5'-phosphate synthase</fullName>
    </alternativeName>
</protein>
<keyword evidence="7 19" id="KW-1003">Cell membrane</keyword>
<keyword evidence="13 19" id="KW-0472">Membrane</keyword>
<evidence type="ECO:0000313" key="21">
    <source>
        <dbReference type="Proteomes" id="UP001477870"/>
    </source>
</evidence>
<comment type="catalytic activity">
    <reaction evidence="17 19">
        <text>alpha-ribazole + adenosylcob(III)inamide-GDP = adenosylcob(III)alamin + GMP + H(+)</text>
        <dbReference type="Rhea" id="RHEA:16049"/>
        <dbReference type="ChEBI" id="CHEBI:10329"/>
        <dbReference type="ChEBI" id="CHEBI:15378"/>
        <dbReference type="ChEBI" id="CHEBI:18408"/>
        <dbReference type="ChEBI" id="CHEBI:58115"/>
        <dbReference type="ChEBI" id="CHEBI:60487"/>
        <dbReference type="EC" id="2.7.8.26"/>
    </reaction>
</comment>
<keyword evidence="12 19" id="KW-1133">Transmembrane helix</keyword>
<proteinExistence type="inferred from homology"/>
<sequence length="264" mass="27250">MNSPIAETARALAFLTRLPVPNTYFNDDDAHNETIQSAGYFPAAGIVIGLLGSAAFIITHILHLPPALSSAIAIIAVIILTGALHEDGLADIADGFGGGATKERRLEIMKDSRLGTYGVIAVISSLLLRVLALTAILQASGVIAACFAMISANAASRGAMVWMWSDLPPARIDGVSGQLGKPHENAVSIAAVMGLGSALIFGVLGTGFISATIAIVLSVMIMIGFQKLCMKMIGGQTGDTLGACQQLVEITMLVGLASTYAITI</sequence>
<feature type="transmembrane region" description="Helical" evidence="19">
    <location>
        <begin position="114"/>
        <end position="136"/>
    </location>
</feature>
<comment type="cofactor">
    <cofactor evidence="1 19">
        <name>Mg(2+)</name>
        <dbReference type="ChEBI" id="CHEBI:18420"/>
    </cofactor>
</comment>
<keyword evidence="11 19" id="KW-0460">Magnesium</keyword>
<keyword evidence="8 19" id="KW-0169">Cobalamin biosynthesis</keyword>
<evidence type="ECO:0000256" key="7">
    <source>
        <dbReference type="ARBA" id="ARBA00022475"/>
    </source>
</evidence>
<name>A0ABU9T528_9HYPH</name>
<evidence type="ECO:0000256" key="14">
    <source>
        <dbReference type="ARBA" id="ARBA00025228"/>
    </source>
</evidence>
<evidence type="ECO:0000256" key="18">
    <source>
        <dbReference type="ARBA" id="ARBA00049504"/>
    </source>
</evidence>
<dbReference type="Pfam" id="PF02654">
    <property type="entry name" value="CobS"/>
    <property type="match status" value="1"/>
</dbReference>
<evidence type="ECO:0000256" key="11">
    <source>
        <dbReference type="ARBA" id="ARBA00022842"/>
    </source>
</evidence>
<comment type="similarity">
    <text evidence="4 19">Belongs to the CobS family.</text>
</comment>
<dbReference type="PANTHER" id="PTHR34148:SF1">
    <property type="entry name" value="ADENOSYLCOBINAMIDE-GDP RIBAZOLETRANSFERASE"/>
    <property type="match status" value="1"/>
</dbReference>
<evidence type="ECO:0000256" key="10">
    <source>
        <dbReference type="ARBA" id="ARBA00022692"/>
    </source>
</evidence>
<evidence type="ECO:0000256" key="9">
    <source>
        <dbReference type="ARBA" id="ARBA00022679"/>
    </source>
</evidence>
<dbReference type="HAMAP" id="MF_00719">
    <property type="entry name" value="CobS"/>
    <property type="match status" value="1"/>
</dbReference>
<feature type="transmembrane region" description="Helical" evidence="19">
    <location>
        <begin position="40"/>
        <end position="61"/>
    </location>
</feature>
<evidence type="ECO:0000256" key="4">
    <source>
        <dbReference type="ARBA" id="ARBA00010561"/>
    </source>
</evidence>
<evidence type="ECO:0000256" key="13">
    <source>
        <dbReference type="ARBA" id="ARBA00023136"/>
    </source>
</evidence>
<organism evidence="20 21">
    <name type="scientific">Ahrensia kielensis</name>
    <dbReference type="NCBI Taxonomy" id="76980"/>
    <lineage>
        <taxon>Bacteria</taxon>
        <taxon>Pseudomonadati</taxon>
        <taxon>Pseudomonadota</taxon>
        <taxon>Alphaproteobacteria</taxon>
        <taxon>Hyphomicrobiales</taxon>
        <taxon>Ahrensiaceae</taxon>
        <taxon>Ahrensia</taxon>
    </lineage>
</organism>
<feature type="transmembrane region" description="Helical" evidence="19">
    <location>
        <begin position="208"/>
        <end position="225"/>
    </location>
</feature>
<gene>
    <name evidence="19 20" type="primary">cobS</name>
    <name evidence="20" type="ORF">WNY59_06465</name>
</gene>
<dbReference type="RefSeq" id="WP_342847768.1">
    <property type="nucleotide sequence ID" value="NZ_JBBMQO010000003.1"/>
</dbReference>
<evidence type="ECO:0000256" key="15">
    <source>
        <dbReference type="ARBA" id="ARBA00032605"/>
    </source>
</evidence>
<comment type="caution">
    <text evidence="20">The sequence shown here is derived from an EMBL/GenBank/DDBJ whole genome shotgun (WGS) entry which is preliminary data.</text>
</comment>
<dbReference type="InterPro" id="IPR003805">
    <property type="entry name" value="CobS"/>
</dbReference>
<evidence type="ECO:0000256" key="17">
    <source>
        <dbReference type="ARBA" id="ARBA00048623"/>
    </source>
</evidence>
<dbReference type="GO" id="GO:0051073">
    <property type="term" value="F:adenosylcobinamide-GDP ribazoletransferase activity"/>
    <property type="evidence" value="ECO:0007669"/>
    <property type="project" value="UniProtKB-EC"/>
</dbReference>
<keyword evidence="21" id="KW-1185">Reference proteome</keyword>
<evidence type="ECO:0000313" key="20">
    <source>
        <dbReference type="EMBL" id="MEM5501229.1"/>
    </source>
</evidence>
<dbReference type="PANTHER" id="PTHR34148">
    <property type="entry name" value="ADENOSYLCOBINAMIDE-GDP RIBAZOLETRANSFERASE"/>
    <property type="match status" value="1"/>
</dbReference>
<evidence type="ECO:0000256" key="1">
    <source>
        <dbReference type="ARBA" id="ARBA00001946"/>
    </source>
</evidence>
<dbReference type="EC" id="2.7.8.26" evidence="5 19"/>
<feature type="transmembrane region" description="Helical" evidence="19">
    <location>
        <begin position="67"/>
        <end position="84"/>
    </location>
</feature>
<evidence type="ECO:0000256" key="16">
    <source>
        <dbReference type="ARBA" id="ARBA00032853"/>
    </source>
</evidence>
<keyword evidence="9 19" id="KW-0808">Transferase</keyword>
<evidence type="ECO:0000256" key="8">
    <source>
        <dbReference type="ARBA" id="ARBA00022573"/>
    </source>
</evidence>